<dbReference type="Pfam" id="PF24968">
    <property type="entry name" value="DUF7770"/>
    <property type="match status" value="1"/>
</dbReference>
<accession>A8NIA4</accession>
<keyword evidence="3" id="KW-1185">Reference proteome</keyword>
<name>A8NIA4_COPC7</name>
<dbReference type="RefSeq" id="XP_001833950.1">
    <property type="nucleotide sequence ID" value="XM_001833898.1"/>
</dbReference>
<evidence type="ECO:0000259" key="1">
    <source>
        <dbReference type="Pfam" id="PF24968"/>
    </source>
</evidence>
<reference evidence="2 3" key="1">
    <citation type="journal article" date="2010" name="Proc. Natl. Acad. Sci. U.S.A.">
        <title>Insights into evolution of multicellular fungi from the assembled chromosomes of the mushroom Coprinopsis cinerea (Coprinus cinereus).</title>
        <authorList>
            <person name="Stajich J.E."/>
            <person name="Wilke S.K."/>
            <person name="Ahren D."/>
            <person name="Au C.H."/>
            <person name="Birren B.W."/>
            <person name="Borodovsky M."/>
            <person name="Burns C."/>
            <person name="Canback B."/>
            <person name="Casselton L.A."/>
            <person name="Cheng C.K."/>
            <person name="Deng J."/>
            <person name="Dietrich F.S."/>
            <person name="Fargo D.C."/>
            <person name="Farman M.L."/>
            <person name="Gathman A.C."/>
            <person name="Goldberg J."/>
            <person name="Guigo R."/>
            <person name="Hoegger P.J."/>
            <person name="Hooker J.B."/>
            <person name="Huggins A."/>
            <person name="James T.Y."/>
            <person name="Kamada T."/>
            <person name="Kilaru S."/>
            <person name="Kodira C."/>
            <person name="Kues U."/>
            <person name="Kupfer D."/>
            <person name="Kwan H.S."/>
            <person name="Lomsadze A."/>
            <person name="Li W."/>
            <person name="Lilly W.W."/>
            <person name="Ma L.J."/>
            <person name="Mackey A.J."/>
            <person name="Manning G."/>
            <person name="Martin F."/>
            <person name="Muraguchi H."/>
            <person name="Natvig D.O."/>
            <person name="Palmerini H."/>
            <person name="Ramesh M.A."/>
            <person name="Rehmeyer C.J."/>
            <person name="Roe B.A."/>
            <person name="Shenoy N."/>
            <person name="Stanke M."/>
            <person name="Ter-Hovhannisyan V."/>
            <person name="Tunlid A."/>
            <person name="Velagapudi R."/>
            <person name="Vision T.J."/>
            <person name="Zeng Q."/>
            <person name="Zolan M.E."/>
            <person name="Pukkila P.J."/>
        </authorList>
    </citation>
    <scope>NUCLEOTIDE SEQUENCE [LARGE SCALE GENOMIC DNA]</scope>
    <source>
        <strain evidence="3">Okayama-7 / 130 / ATCC MYA-4618 / FGSC 9003</strain>
    </source>
</reference>
<evidence type="ECO:0000313" key="3">
    <source>
        <dbReference type="Proteomes" id="UP000001861"/>
    </source>
</evidence>
<protein>
    <recommendedName>
        <fullName evidence="1">DUF7770 domain-containing protein</fullName>
    </recommendedName>
</protein>
<organism evidence="2 3">
    <name type="scientific">Coprinopsis cinerea (strain Okayama-7 / 130 / ATCC MYA-4618 / FGSC 9003)</name>
    <name type="common">Inky cap fungus</name>
    <name type="synonym">Hormographiella aspergillata</name>
    <dbReference type="NCBI Taxonomy" id="240176"/>
    <lineage>
        <taxon>Eukaryota</taxon>
        <taxon>Fungi</taxon>
        <taxon>Dikarya</taxon>
        <taxon>Basidiomycota</taxon>
        <taxon>Agaricomycotina</taxon>
        <taxon>Agaricomycetes</taxon>
        <taxon>Agaricomycetidae</taxon>
        <taxon>Agaricales</taxon>
        <taxon>Agaricineae</taxon>
        <taxon>Psathyrellaceae</taxon>
        <taxon>Coprinopsis</taxon>
    </lineage>
</organism>
<dbReference type="GeneID" id="6010454"/>
<dbReference type="EMBL" id="AACS02000010">
    <property type="protein sequence ID" value="EAU87980.1"/>
    <property type="molecule type" value="Genomic_DNA"/>
</dbReference>
<feature type="domain" description="DUF7770" evidence="1">
    <location>
        <begin position="43"/>
        <end position="155"/>
    </location>
</feature>
<sequence>MTITYSWKAESHTDKVKVSSKVIPFLDFPVIQIHLHVSKFDWEESGQMVAHFRLFLEIPGQKSIVFDPARNDDDVFTYNILLQVKLCNGIYSTSSSAVAVQTIPVKAHFTVKDVLDYIIGVKQRDHYELVNGFGCQRWNATVLADFAGKGWVGRDVNDMEAGPLKVLVDRVRNLYGDIMVYDPPGHPGRFLRDAVYA</sequence>
<comment type="caution">
    <text evidence="2">The sequence shown here is derived from an EMBL/GenBank/DDBJ whole genome shotgun (WGS) entry which is preliminary data.</text>
</comment>
<gene>
    <name evidence="2" type="ORF">CC1G_01627</name>
</gene>
<proteinExistence type="predicted"/>
<dbReference type="AlphaFoldDB" id="A8NIA4"/>
<dbReference type="InterPro" id="IPR056672">
    <property type="entry name" value="DUF7770"/>
</dbReference>
<dbReference type="KEGG" id="cci:CC1G_01627"/>
<dbReference type="Proteomes" id="UP000001861">
    <property type="component" value="Unassembled WGS sequence"/>
</dbReference>
<dbReference type="InParanoid" id="A8NIA4"/>
<dbReference type="VEuPathDB" id="FungiDB:CC1G_01627"/>
<evidence type="ECO:0000313" key="2">
    <source>
        <dbReference type="EMBL" id="EAU87980.1"/>
    </source>
</evidence>